<dbReference type="GO" id="GO:0016301">
    <property type="term" value="F:kinase activity"/>
    <property type="evidence" value="ECO:0007669"/>
    <property type="project" value="UniProtKB-KW"/>
</dbReference>
<dbReference type="GO" id="GO:0046654">
    <property type="term" value="P:tetrahydrofolate biosynthetic process"/>
    <property type="evidence" value="ECO:0007669"/>
    <property type="project" value="UniProtKB-UniPathway"/>
</dbReference>
<dbReference type="InterPro" id="IPR000550">
    <property type="entry name" value="Hppk"/>
</dbReference>
<evidence type="ECO:0000313" key="15">
    <source>
        <dbReference type="EMBL" id="RKP51013.1"/>
    </source>
</evidence>
<keyword evidence="7 15" id="KW-0418">Kinase</keyword>
<dbReference type="Proteomes" id="UP000280434">
    <property type="component" value="Unassembled WGS sequence"/>
</dbReference>
<evidence type="ECO:0000256" key="7">
    <source>
        <dbReference type="ARBA" id="ARBA00022777"/>
    </source>
</evidence>
<dbReference type="EMBL" id="RBZV01000002">
    <property type="protein sequence ID" value="RKP51013.1"/>
    <property type="molecule type" value="Genomic_DNA"/>
</dbReference>
<dbReference type="CDD" id="cd00483">
    <property type="entry name" value="HPPK"/>
    <property type="match status" value="1"/>
</dbReference>
<dbReference type="Pfam" id="PF01288">
    <property type="entry name" value="HPPK"/>
    <property type="match status" value="1"/>
</dbReference>
<evidence type="ECO:0000256" key="9">
    <source>
        <dbReference type="ARBA" id="ARBA00022909"/>
    </source>
</evidence>
<organism evidence="15 16">
    <name type="scientific">Trinickia fusca</name>
    <dbReference type="NCBI Taxonomy" id="2419777"/>
    <lineage>
        <taxon>Bacteria</taxon>
        <taxon>Pseudomonadati</taxon>
        <taxon>Pseudomonadota</taxon>
        <taxon>Betaproteobacteria</taxon>
        <taxon>Burkholderiales</taxon>
        <taxon>Burkholderiaceae</taxon>
        <taxon>Trinickia</taxon>
    </lineage>
</organism>
<evidence type="ECO:0000256" key="1">
    <source>
        <dbReference type="ARBA" id="ARBA00005051"/>
    </source>
</evidence>
<evidence type="ECO:0000256" key="3">
    <source>
        <dbReference type="ARBA" id="ARBA00013253"/>
    </source>
</evidence>
<comment type="caution">
    <text evidence="15">The sequence shown here is derived from an EMBL/GenBank/DDBJ whole genome shotgun (WGS) entry which is preliminary data.</text>
</comment>
<sequence>MTVAYLGLGANLGDARQALKDAVVCLAQQHTITVLAKSSLYRTEPIDAGGDDYYNVVVKLDTTLSAQALLALCHRIEHHFGRERPFRNAPRTLDIDILLFGDARIDEPDLIVPHPRAAERAFVLVPLVEIDGDATIPGYGPAQMLLAGVAHQRIEKVKTCSCPMLDALKAKSAPSGPAAGPSAPSEKGGCR</sequence>
<feature type="domain" description="7,8-dihydro-6-hydroxymethylpterin-pyrophosphokinase" evidence="14">
    <location>
        <begin position="87"/>
        <end position="98"/>
    </location>
</feature>
<feature type="region of interest" description="Disordered" evidence="13">
    <location>
        <begin position="171"/>
        <end position="191"/>
    </location>
</feature>
<dbReference type="NCBIfam" id="TIGR01498">
    <property type="entry name" value="folK"/>
    <property type="match status" value="1"/>
</dbReference>
<keyword evidence="8" id="KW-0067">ATP-binding</keyword>
<dbReference type="Gene3D" id="3.30.70.560">
    <property type="entry name" value="7,8-Dihydro-6-hydroxymethylpterin-pyrophosphokinase HPPK"/>
    <property type="match status" value="1"/>
</dbReference>
<keyword evidence="9" id="KW-0289">Folate biosynthesis</keyword>
<evidence type="ECO:0000256" key="5">
    <source>
        <dbReference type="ARBA" id="ARBA00022679"/>
    </source>
</evidence>
<dbReference type="UniPathway" id="UPA00077">
    <property type="reaction ID" value="UER00155"/>
</dbReference>
<dbReference type="PANTHER" id="PTHR43071">
    <property type="entry name" value="2-AMINO-4-HYDROXY-6-HYDROXYMETHYLDIHYDROPTERIDINE PYROPHOSPHOKINASE"/>
    <property type="match status" value="1"/>
</dbReference>
<keyword evidence="6" id="KW-0547">Nucleotide-binding</keyword>
<evidence type="ECO:0000259" key="14">
    <source>
        <dbReference type="PROSITE" id="PS00794"/>
    </source>
</evidence>
<evidence type="ECO:0000256" key="11">
    <source>
        <dbReference type="ARBA" id="ARBA00029766"/>
    </source>
</evidence>
<comment type="pathway">
    <text evidence="1">Cofactor biosynthesis; tetrahydrofolate biosynthesis; 2-amino-4-hydroxy-6-hydroxymethyl-7,8-dihydropteridine diphosphate from 7,8-dihydroneopterin triphosphate: step 4/4.</text>
</comment>
<evidence type="ECO:0000256" key="6">
    <source>
        <dbReference type="ARBA" id="ARBA00022741"/>
    </source>
</evidence>
<dbReference type="PROSITE" id="PS00794">
    <property type="entry name" value="HPPK"/>
    <property type="match status" value="1"/>
</dbReference>
<keyword evidence="5 15" id="KW-0808">Transferase</keyword>
<evidence type="ECO:0000256" key="12">
    <source>
        <dbReference type="ARBA" id="ARBA00033413"/>
    </source>
</evidence>
<evidence type="ECO:0000256" key="4">
    <source>
        <dbReference type="ARBA" id="ARBA00016218"/>
    </source>
</evidence>
<comment type="similarity">
    <text evidence="2">Belongs to the HPPK family.</text>
</comment>
<gene>
    <name evidence="15" type="primary">folK</name>
    <name evidence="15" type="ORF">D7S89_08145</name>
</gene>
<evidence type="ECO:0000256" key="2">
    <source>
        <dbReference type="ARBA" id="ARBA00005810"/>
    </source>
</evidence>
<reference evidence="15 16" key="1">
    <citation type="submission" date="2018-10" db="EMBL/GenBank/DDBJ databases">
        <title>Paraburkholderia sp. 7MK8-2, isolated from soil.</title>
        <authorList>
            <person name="Gao Z.-H."/>
            <person name="Qiu L.-H."/>
        </authorList>
    </citation>
    <scope>NUCLEOTIDE SEQUENCE [LARGE SCALE GENOMIC DNA]</scope>
    <source>
        <strain evidence="15 16">7MK8-2</strain>
    </source>
</reference>
<dbReference type="OrthoDB" id="9808041at2"/>
<proteinExistence type="inferred from homology"/>
<evidence type="ECO:0000256" key="13">
    <source>
        <dbReference type="SAM" id="MobiDB-lite"/>
    </source>
</evidence>
<name>A0A494XTZ7_9BURK</name>
<comment type="function">
    <text evidence="10">Catalyzes the transfer of pyrophosphate from adenosine triphosphate (ATP) to 6-hydroxymethyl-7,8-dihydropterin, an enzymatic step in folate biosynthesis pathway.</text>
</comment>
<evidence type="ECO:0000256" key="8">
    <source>
        <dbReference type="ARBA" id="ARBA00022840"/>
    </source>
</evidence>
<dbReference type="InterPro" id="IPR035907">
    <property type="entry name" value="Hppk_sf"/>
</dbReference>
<dbReference type="RefSeq" id="WP_121277097.1">
    <property type="nucleotide sequence ID" value="NZ_RBZV01000002.1"/>
</dbReference>
<dbReference type="GO" id="GO:0046656">
    <property type="term" value="P:folic acid biosynthetic process"/>
    <property type="evidence" value="ECO:0007669"/>
    <property type="project" value="UniProtKB-KW"/>
</dbReference>
<accession>A0A494XTZ7</accession>
<dbReference type="AlphaFoldDB" id="A0A494XTZ7"/>
<dbReference type="GO" id="GO:0003848">
    <property type="term" value="F:2-amino-4-hydroxy-6-hydroxymethyldihydropteridine diphosphokinase activity"/>
    <property type="evidence" value="ECO:0007669"/>
    <property type="project" value="UniProtKB-EC"/>
</dbReference>
<keyword evidence="16" id="KW-1185">Reference proteome</keyword>
<protein>
    <recommendedName>
        <fullName evidence="4">2-amino-4-hydroxy-6-hydroxymethyldihydropteridine pyrophosphokinase</fullName>
        <ecNumber evidence="3">2.7.6.3</ecNumber>
    </recommendedName>
    <alternativeName>
        <fullName evidence="11">6-hydroxymethyl-7,8-dihydropterin pyrophosphokinase</fullName>
    </alternativeName>
    <alternativeName>
        <fullName evidence="12">7,8-dihydro-6-hydroxymethylpterin-pyrophosphokinase</fullName>
    </alternativeName>
</protein>
<evidence type="ECO:0000313" key="16">
    <source>
        <dbReference type="Proteomes" id="UP000280434"/>
    </source>
</evidence>
<dbReference type="PANTHER" id="PTHR43071:SF1">
    <property type="entry name" value="2-AMINO-4-HYDROXY-6-HYDROXYMETHYLDIHYDROPTERIDINE PYROPHOSPHOKINASE"/>
    <property type="match status" value="1"/>
</dbReference>
<dbReference type="SUPFAM" id="SSF55083">
    <property type="entry name" value="6-hydroxymethyl-7,8-dihydropterin pyrophosphokinase, HPPK"/>
    <property type="match status" value="1"/>
</dbReference>
<dbReference type="EC" id="2.7.6.3" evidence="3"/>
<evidence type="ECO:0000256" key="10">
    <source>
        <dbReference type="ARBA" id="ARBA00029409"/>
    </source>
</evidence>
<dbReference type="GO" id="GO:0005524">
    <property type="term" value="F:ATP binding"/>
    <property type="evidence" value="ECO:0007669"/>
    <property type="project" value="UniProtKB-KW"/>
</dbReference>